<gene>
    <name evidence="2" type="ORF">pdul_cds_231</name>
</gene>
<accession>S4VPI6</accession>
<protein>
    <submittedName>
        <fullName evidence="2">Uncharacterized protein</fullName>
    </submittedName>
</protein>
<name>S4VPI6_9VIRU</name>
<evidence type="ECO:0000256" key="1">
    <source>
        <dbReference type="SAM" id="MobiDB-lite"/>
    </source>
</evidence>
<sequence>MNDTLDDDNDPRTDPDDFSPCGGRSFDRERTFPTVGCTDSWGFRGRMPPRPTQEDVEAQKRFYEQYNARLLAKESAESGWPPL</sequence>
<organism evidence="2 3">
    <name type="scientific">Pandoravirus dulcis</name>
    <dbReference type="NCBI Taxonomy" id="1349409"/>
    <lineage>
        <taxon>Viruses</taxon>
        <taxon>Pandoravirus</taxon>
    </lineage>
</organism>
<dbReference type="GeneID" id="16512790"/>
<proteinExistence type="predicted"/>
<dbReference type="KEGG" id="vg:16512790"/>
<dbReference type="RefSeq" id="YP_008318851.1">
    <property type="nucleotide sequence ID" value="NC_021858.1"/>
</dbReference>
<dbReference type="EMBL" id="KC977570">
    <property type="protein sequence ID" value="AGO82182.1"/>
    <property type="molecule type" value="Genomic_DNA"/>
</dbReference>
<evidence type="ECO:0000313" key="2">
    <source>
        <dbReference type="EMBL" id="AGO82182.1"/>
    </source>
</evidence>
<reference evidence="2 3" key="1">
    <citation type="journal article" date="2013" name="Science">
        <title>Pandoraviruses: amoeba viruses with genomes up to 2.5 Mb reaching that of parasitic eukaryotes.</title>
        <authorList>
            <person name="Philippe N."/>
            <person name="Legendre M."/>
            <person name="Doutre G."/>
            <person name="Coute Y."/>
            <person name="Poirot O."/>
            <person name="Lescot M."/>
            <person name="Arslan D."/>
            <person name="Seltzer V."/>
            <person name="Bertaux L."/>
            <person name="Bruley C."/>
            <person name="Garin J."/>
            <person name="Claverie J.M."/>
            <person name="Abergel C."/>
        </authorList>
    </citation>
    <scope>NUCLEOTIDE SEQUENCE [LARGE SCALE GENOMIC DNA]</scope>
    <source>
        <strain evidence="2">Melbourne</strain>
    </source>
</reference>
<feature type="region of interest" description="Disordered" evidence="1">
    <location>
        <begin position="1"/>
        <end position="30"/>
    </location>
</feature>
<evidence type="ECO:0000313" key="3">
    <source>
        <dbReference type="Proteomes" id="UP000201566"/>
    </source>
</evidence>
<dbReference type="Proteomes" id="UP000201566">
    <property type="component" value="Segment"/>
</dbReference>